<proteinExistence type="predicted"/>
<evidence type="ECO:0000313" key="3">
    <source>
        <dbReference type="Proteomes" id="UP000271222"/>
    </source>
</evidence>
<dbReference type="InterPro" id="IPR010982">
    <property type="entry name" value="Lambda_DNA-bd_dom_sf"/>
</dbReference>
<dbReference type="SUPFAM" id="SSF47413">
    <property type="entry name" value="lambda repressor-like DNA-binding domains"/>
    <property type="match status" value="1"/>
</dbReference>
<evidence type="ECO:0000313" key="2">
    <source>
        <dbReference type="EMBL" id="RNM00034.1"/>
    </source>
</evidence>
<accession>A0A454TIM4</accession>
<dbReference type="PROSITE" id="PS50943">
    <property type="entry name" value="HTH_CROC1"/>
    <property type="match status" value="1"/>
</dbReference>
<dbReference type="CDD" id="cd00093">
    <property type="entry name" value="HTH_XRE"/>
    <property type="match status" value="1"/>
</dbReference>
<sequence length="138" mass="15247">MSPFSIVLRTLRTKCELAQGEFAARLGYRQSYISALECGSKLPKEVELIRRIVHVLDLDDADEASLRDAFEVSRHFSLPPRGAPAAAYHLCAQFSQVLPNLSPADVKALSAVLEVFQRGNRTVTHASRASEHAKETPM</sequence>
<dbReference type="AlphaFoldDB" id="A0A454TIM4"/>
<dbReference type="GO" id="GO:0003677">
    <property type="term" value="F:DNA binding"/>
    <property type="evidence" value="ECO:0007669"/>
    <property type="project" value="InterPro"/>
</dbReference>
<dbReference type="InterPro" id="IPR001387">
    <property type="entry name" value="Cro/C1-type_HTH"/>
</dbReference>
<protein>
    <submittedName>
        <fullName evidence="2">XRE family transcriptional regulator</fullName>
    </submittedName>
</protein>
<dbReference type="Pfam" id="PF13560">
    <property type="entry name" value="HTH_31"/>
    <property type="match status" value="1"/>
</dbReference>
<name>A0A454TIM4_9RALS</name>
<feature type="domain" description="HTH cro/C1-type" evidence="1">
    <location>
        <begin position="8"/>
        <end position="64"/>
    </location>
</feature>
<organism evidence="2 3">
    <name type="scientific">Ralstonia pseudosolanacearum</name>
    <dbReference type="NCBI Taxonomy" id="1310165"/>
    <lineage>
        <taxon>Bacteria</taxon>
        <taxon>Pseudomonadati</taxon>
        <taxon>Pseudomonadota</taxon>
        <taxon>Betaproteobacteria</taxon>
        <taxon>Burkholderiales</taxon>
        <taxon>Burkholderiaceae</taxon>
        <taxon>Ralstonia</taxon>
        <taxon>Ralstonia solanacearum species complex</taxon>
    </lineage>
</organism>
<dbReference type="SMART" id="SM00530">
    <property type="entry name" value="HTH_XRE"/>
    <property type="match status" value="1"/>
</dbReference>
<dbReference type="EMBL" id="RJTL01000079">
    <property type="protein sequence ID" value="RNM00034.1"/>
    <property type="molecule type" value="Genomic_DNA"/>
</dbReference>
<dbReference type="OrthoDB" id="9035001at2"/>
<dbReference type="Gene3D" id="1.10.260.40">
    <property type="entry name" value="lambda repressor-like DNA-binding domains"/>
    <property type="match status" value="1"/>
</dbReference>
<dbReference type="Proteomes" id="UP000271222">
    <property type="component" value="Unassembled WGS sequence"/>
</dbReference>
<evidence type="ECO:0000259" key="1">
    <source>
        <dbReference type="PROSITE" id="PS50943"/>
    </source>
</evidence>
<reference evidence="2 3" key="1">
    <citation type="submission" date="2018-10" db="EMBL/GenBank/DDBJ databases">
        <title>Draft Genome Sequence of Ralstonia pseudosolanacearum (R. solanacearum phylotype I) Strain Tg03 Isolated from Luffa cylindrica in China.</title>
        <authorList>
            <person name="Yuan G.-Q."/>
            <person name="Li Q.-Q."/>
            <person name="Zhang Y.-W."/>
        </authorList>
    </citation>
    <scope>NUCLEOTIDE SEQUENCE [LARGE SCALE GENOMIC DNA]</scope>
    <source>
        <strain evidence="2 3">Tg03</strain>
    </source>
</reference>
<gene>
    <name evidence="2" type="ORF">EGA29_25400</name>
</gene>
<comment type="caution">
    <text evidence="2">The sequence shown here is derived from an EMBL/GenBank/DDBJ whole genome shotgun (WGS) entry which is preliminary data.</text>
</comment>